<dbReference type="Pfam" id="PF09967">
    <property type="entry name" value="DUF2201"/>
    <property type="match status" value="1"/>
</dbReference>
<protein>
    <submittedName>
        <fullName evidence="4">VWA-like domain-containing protein</fullName>
    </submittedName>
</protein>
<evidence type="ECO:0000259" key="2">
    <source>
        <dbReference type="Pfam" id="PF09967"/>
    </source>
</evidence>
<dbReference type="SUPFAM" id="SSF53300">
    <property type="entry name" value="vWA-like"/>
    <property type="match status" value="1"/>
</dbReference>
<gene>
    <name evidence="4" type="ORF">WMO41_10070</name>
</gene>
<dbReference type="InterPro" id="IPR025154">
    <property type="entry name" value="Put_metallopeptidase_dom"/>
</dbReference>
<dbReference type="PANTHER" id="PTHR38730:SF1">
    <property type="entry name" value="SLL7028 PROTEIN"/>
    <property type="match status" value="1"/>
</dbReference>
<evidence type="ECO:0000313" key="5">
    <source>
        <dbReference type="Proteomes" id="UP001437460"/>
    </source>
</evidence>
<dbReference type="Proteomes" id="UP001437460">
    <property type="component" value="Unassembled WGS sequence"/>
</dbReference>
<dbReference type="InterPro" id="IPR036465">
    <property type="entry name" value="vWFA_dom_sf"/>
</dbReference>
<evidence type="ECO:0000259" key="3">
    <source>
        <dbReference type="Pfam" id="PF13203"/>
    </source>
</evidence>
<proteinExistence type="predicted"/>
<dbReference type="Pfam" id="PF13203">
    <property type="entry name" value="DUF2201_N"/>
    <property type="match status" value="1"/>
</dbReference>
<keyword evidence="5" id="KW-1185">Reference proteome</keyword>
<feature type="domain" description="VWA-like" evidence="2">
    <location>
        <begin position="293"/>
        <end position="430"/>
    </location>
</feature>
<accession>A0ABV1HMF0</accession>
<evidence type="ECO:0000256" key="1">
    <source>
        <dbReference type="SAM" id="MobiDB-lite"/>
    </source>
</evidence>
<feature type="compositionally biased region" description="Basic and acidic residues" evidence="1">
    <location>
        <begin position="458"/>
        <end position="467"/>
    </location>
</feature>
<dbReference type="PANTHER" id="PTHR38730">
    <property type="entry name" value="SLL7028 PROTEIN"/>
    <property type="match status" value="1"/>
</dbReference>
<evidence type="ECO:0000313" key="4">
    <source>
        <dbReference type="EMBL" id="MEQ2563500.1"/>
    </source>
</evidence>
<sequence length="467" mass="55071">MIDPTRHRQLEELNMVELCTRIFRNSRNELYLNMRYLDLSLSSLGFEADPNCRGVGTDGFVIYYHPDYVCDLYQRGRVHVNRAYLHMVLHCLFCHMDTRGKRETDLWNLACDIAVESILDDMYVKCIRVAPTPFRRDWYGRLRGKLTVLNAEGVYRVLKEENLELRRLERLAAEFLVDDHSYWELPEDSPKTPMVRQTQWSNNREKVQTEMETMGNQQDEENRSMLEQVQVENRERYDYRRFLQRFSVLREEMQVDPDSFDYIFYTYGLSLYGNMPLVEPLESKEVSRIEDFAVVIDTSMSCSGDLVRRFLEETYDVLCQSDSYFKKTNIHIIQCDEQVQQDRLITNREEMEAYMRDFTIIGQGGTDFRPAFEYVNGLIRQGAFHRLKGLLYFTDGEGIYPVKRPVYDTAFVFLKDQYTDISVPAWAMKLIIEPEQLQEEAGTKPDGAQSLQQSLENPAEHAEIERQ</sequence>
<comment type="caution">
    <text evidence="4">The sequence shown here is derived from an EMBL/GenBank/DDBJ whole genome shotgun (WGS) entry which is preliminary data.</text>
</comment>
<dbReference type="EMBL" id="JBBMFJ010000020">
    <property type="protein sequence ID" value="MEQ2563500.1"/>
    <property type="molecule type" value="Genomic_DNA"/>
</dbReference>
<organism evidence="4 5">
    <name type="scientific">Ventrimonas faecis</name>
    <dbReference type="NCBI Taxonomy" id="3133170"/>
    <lineage>
        <taxon>Bacteria</taxon>
        <taxon>Bacillati</taxon>
        <taxon>Bacillota</taxon>
        <taxon>Clostridia</taxon>
        <taxon>Lachnospirales</taxon>
        <taxon>Lachnospiraceae</taxon>
        <taxon>Ventrimonas</taxon>
    </lineage>
</organism>
<name>A0ABV1HMF0_9FIRM</name>
<feature type="region of interest" description="Disordered" evidence="1">
    <location>
        <begin position="437"/>
        <end position="467"/>
    </location>
</feature>
<feature type="domain" description="Putative metallopeptidase" evidence="3">
    <location>
        <begin position="42"/>
        <end position="210"/>
    </location>
</feature>
<dbReference type="InterPro" id="IPR018698">
    <property type="entry name" value="VWA-like_dom"/>
</dbReference>
<reference evidence="4 5" key="1">
    <citation type="submission" date="2024-03" db="EMBL/GenBank/DDBJ databases">
        <title>Human intestinal bacterial collection.</title>
        <authorList>
            <person name="Pauvert C."/>
            <person name="Hitch T.C.A."/>
            <person name="Clavel T."/>
        </authorList>
    </citation>
    <scope>NUCLEOTIDE SEQUENCE [LARGE SCALE GENOMIC DNA]</scope>
    <source>
        <strain evidence="4 5">CLA-AP-H27</strain>
    </source>
</reference>